<gene>
    <name evidence="2" type="ORF">AVDCRST_MAG55-2437</name>
</gene>
<dbReference type="EMBL" id="CADCUZ010000116">
    <property type="protein sequence ID" value="CAA9427788.1"/>
    <property type="molecule type" value="Genomic_DNA"/>
</dbReference>
<protein>
    <submittedName>
        <fullName evidence="2">Uncharacterized protein</fullName>
    </submittedName>
</protein>
<accession>A0A6J4PWN4</accession>
<organism evidence="2">
    <name type="scientific">uncultured Rubrobacteraceae bacterium</name>
    <dbReference type="NCBI Taxonomy" id="349277"/>
    <lineage>
        <taxon>Bacteria</taxon>
        <taxon>Bacillati</taxon>
        <taxon>Actinomycetota</taxon>
        <taxon>Rubrobacteria</taxon>
        <taxon>Rubrobacterales</taxon>
        <taxon>Rubrobacteraceae</taxon>
        <taxon>environmental samples</taxon>
    </lineage>
</organism>
<reference evidence="2" key="1">
    <citation type="submission" date="2020-02" db="EMBL/GenBank/DDBJ databases">
        <authorList>
            <person name="Meier V. D."/>
        </authorList>
    </citation>
    <scope>NUCLEOTIDE SEQUENCE</scope>
    <source>
        <strain evidence="2">AVDCRST_MAG55</strain>
    </source>
</reference>
<sequence length="37" mass="4361">MVDASRWMKPCRPLPPTREKASRLNLSPQRSYFITAR</sequence>
<feature type="region of interest" description="Disordered" evidence="1">
    <location>
        <begin position="1"/>
        <end position="22"/>
    </location>
</feature>
<evidence type="ECO:0000256" key="1">
    <source>
        <dbReference type="SAM" id="MobiDB-lite"/>
    </source>
</evidence>
<dbReference type="AlphaFoldDB" id="A0A6J4PWN4"/>
<proteinExistence type="predicted"/>
<evidence type="ECO:0000313" key="2">
    <source>
        <dbReference type="EMBL" id="CAA9427788.1"/>
    </source>
</evidence>
<name>A0A6J4PWN4_9ACTN</name>